<dbReference type="Proteomes" id="UP000228496">
    <property type="component" value="Unassembled WGS sequence"/>
</dbReference>
<comment type="caution">
    <text evidence="1">The sequence shown here is derived from an EMBL/GenBank/DDBJ whole genome shotgun (WGS) entry which is preliminary data.</text>
</comment>
<dbReference type="AlphaFoldDB" id="A0A2J0Q6Z7"/>
<protein>
    <submittedName>
        <fullName evidence="1">Uncharacterized protein</fullName>
    </submittedName>
</protein>
<proteinExistence type="predicted"/>
<accession>A0A2J0Q6Z7</accession>
<gene>
    <name evidence="1" type="ORF">COV29_03880</name>
</gene>
<evidence type="ECO:0000313" key="1">
    <source>
        <dbReference type="EMBL" id="PJE50520.1"/>
    </source>
</evidence>
<organism evidence="1 2">
    <name type="scientific">Candidatus Yanofskybacteria bacterium CG10_big_fil_rev_8_21_14_0_10_36_16</name>
    <dbReference type="NCBI Taxonomy" id="1975096"/>
    <lineage>
        <taxon>Bacteria</taxon>
        <taxon>Candidatus Yanofskyibacteriota</taxon>
    </lineage>
</organism>
<evidence type="ECO:0000313" key="2">
    <source>
        <dbReference type="Proteomes" id="UP000228496"/>
    </source>
</evidence>
<dbReference type="EMBL" id="PCXQ01000006">
    <property type="protein sequence ID" value="PJE50520.1"/>
    <property type="molecule type" value="Genomic_DNA"/>
</dbReference>
<sequence>MPDLEQYKALMSDIISKQAVILGPDIAVLRARNVEGLEVSNEGRVTDIKGDPGQSLEQLVDEYVSLSGQIVKSALGSVFEKHPDIKNVIQ</sequence>
<name>A0A2J0Q6Z7_9BACT</name>
<reference evidence="1 2" key="1">
    <citation type="submission" date="2017-09" db="EMBL/GenBank/DDBJ databases">
        <title>Depth-based differentiation of microbial function through sediment-hosted aquifers and enrichment of novel symbionts in the deep terrestrial subsurface.</title>
        <authorList>
            <person name="Probst A.J."/>
            <person name="Ladd B."/>
            <person name="Jarett J.K."/>
            <person name="Geller-Mcgrath D.E."/>
            <person name="Sieber C.M."/>
            <person name="Emerson J.B."/>
            <person name="Anantharaman K."/>
            <person name="Thomas B.C."/>
            <person name="Malmstrom R."/>
            <person name="Stieglmeier M."/>
            <person name="Klingl A."/>
            <person name="Woyke T."/>
            <person name="Ryan C.M."/>
            <person name="Banfield J.F."/>
        </authorList>
    </citation>
    <scope>NUCLEOTIDE SEQUENCE [LARGE SCALE GENOMIC DNA]</scope>
    <source>
        <strain evidence="1">CG10_big_fil_rev_8_21_14_0_10_36_16</strain>
    </source>
</reference>